<organism evidence="2 3">
    <name type="scientific">Hylemonella gracilis str. Niagara R</name>
    <dbReference type="NCBI Taxonomy" id="1458275"/>
    <lineage>
        <taxon>Bacteria</taxon>
        <taxon>Pseudomonadati</taxon>
        <taxon>Pseudomonadota</taxon>
        <taxon>Betaproteobacteria</taxon>
        <taxon>Burkholderiales</taxon>
        <taxon>Comamonadaceae</taxon>
        <taxon>Hylemonella</taxon>
    </lineage>
</organism>
<feature type="compositionally biased region" description="Basic and acidic residues" evidence="1">
    <location>
        <begin position="146"/>
        <end position="162"/>
    </location>
</feature>
<evidence type="ECO:0000313" key="2">
    <source>
        <dbReference type="EMBL" id="EYC51528.1"/>
    </source>
</evidence>
<feature type="compositionally biased region" description="Low complexity" evidence="1">
    <location>
        <begin position="90"/>
        <end position="99"/>
    </location>
</feature>
<evidence type="ECO:0000313" key="3">
    <source>
        <dbReference type="Proteomes" id="UP000023268"/>
    </source>
</evidence>
<sequence length="173" mass="17908">MSGSQGQQASGQNHVEDLVEQQVENHAHGDAAEHAGAPAATEEATHEDSHQGRGNHKPQAFEDQRIDDDQAHHDRDARVGPGRIGLGLFAAAQQQPQTARADHGGQQQGKGAGPDGFVGEGGFEAPALPGEQGSEQQGQQAQDAVVESHGDGKMRADRDGGRPGKAQAPGALT</sequence>
<proteinExistence type="predicted"/>
<feature type="compositionally biased region" description="Basic and acidic residues" evidence="1">
    <location>
        <begin position="23"/>
        <end position="33"/>
    </location>
</feature>
<reference evidence="2 3" key="1">
    <citation type="submission" date="2014-02" db="EMBL/GenBank/DDBJ databases">
        <title>Draft Genome of Hylemonella gracilis isolated from the Niagara River.</title>
        <authorList>
            <person name="Pawlowski D.R."/>
            <person name="Koudelka G.B."/>
        </authorList>
    </citation>
    <scope>NUCLEOTIDE SEQUENCE [LARGE SCALE GENOMIC DNA]</scope>
    <source>
        <strain evidence="2 3">Niagara R</strain>
    </source>
</reference>
<feature type="compositionally biased region" description="Gly residues" evidence="1">
    <location>
        <begin position="106"/>
        <end position="122"/>
    </location>
</feature>
<accession>A0A016XK20</accession>
<feature type="compositionally biased region" description="Low complexity" evidence="1">
    <location>
        <begin position="130"/>
        <end position="142"/>
    </location>
</feature>
<dbReference type="AlphaFoldDB" id="A0A016XK20"/>
<dbReference type="EMBL" id="JEMG01000001">
    <property type="protein sequence ID" value="EYC51528.1"/>
    <property type="molecule type" value="Genomic_DNA"/>
</dbReference>
<feature type="compositionally biased region" description="Low complexity" evidence="1">
    <location>
        <begin position="1"/>
        <end position="12"/>
    </location>
</feature>
<comment type="caution">
    <text evidence="2">The sequence shown here is derived from an EMBL/GenBank/DDBJ whole genome shotgun (WGS) entry which is preliminary data.</text>
</comment>
<gene>
    <name evidence="2" type="ORF">AZ34_10900</name>
</gene>
<evidence type="ECO:0000256" key="1">
    <source>
        <dbReference type="SAM" id="MobiDB-lite"/>
    </source>
</evidence>
<protein>
    <submittedName>
        <fullName evidence="2">Uncharacterized protein</fullName>
    </submittedName>
</protein>
<name>A0A016XK20_9BURK</name>
<feature type="compositionally biased region" description="Basic and acidic residues" evidence="1">
    <location>
        <begin position="59"/>
        <end position="78"/>
    </location>
</feature>
<dbReference type="Proteomes" id="UP000023268">
    <property type="component" value="Unassembled WGS sequence"/>
</dbReference>
<feature type="region of interest" description="Disordered" evidence="1">
    <location>
        <begin position="1"/>
        <end position="173"/>
    </location>
</feature>